<evidence type="ECO:0000256" key="5">
    <source>
        <dbReference type="ARBA" id="ARBA00022884"/>
    </source>
</evidence>
<dbReference type="GO" id="GO:0046540">
    <property type="term" value="C:U4/U6 x U5 tri-snRNP complex"/>
    <property type="evidence" value="ECO:0007669"/>
    <property type="project" value="InterPro"/>
</dbReference>
<dbReference type="Gene3D" id="1.10.287.4070">
    <property type="match status" value="1"/>
</dbReference>
<dbReference type="GO" id="GO:0005687">
    <property type="term" value="C:U4 snRNP"/>
    <property type="evidence" value="ECO:0007669"/>
    <property type="project" value="TreeGrafter"/>
</dbReference>
<evidence type="ECO:0000313" key="11">
    <source>
        <dbReference type="EMBL" id="CAE0674218.1"/>
    </source>
</evidence>
<organism evidence="11">
    <name type="scientific">Lotharella globosa</name>
    <dbReference type="NCBI Taxonomy" id="91324"/>
    <lineage>
        <taxon>Eukaryota</taxon>
        <taxon>Sar</taxon>
        <taxon>Rhizaria</taxon>
        <taxon>Cercozoa</taxon>
        <taxon>Chlorarachniophyceae</taxon>
        <taxon>Lotharella</taxon>
    </lineage>
</organism>
<keyword evidence="8" id="KW-0687">Ribonucleoprotein</keyword>
<dbReference type="Gene3D" id="1.10.246.90">
    <property type="entry name" value="Nop domain"/>
    <property type="match status" value="1"/>
</dbReference>
<dbReference type="InterPro" id="IPR002687">
    <property type="entry name" value="Nop_dom"/>
</dbReference>
<gene>
    <name evidence="11" type="ORF">LGLO00237_LOCUS25992</name>
</gene>
<keyword evidence="7" id="KW-0539">Nucleus</keyword>
<evidence type="ECO:0000256" key="8">
    <source>
        <dbReference type="ARBA" id="ARBA00023274"/>
    </source>
</evidence>
<dbReference type="InterPro" id="IPR019175">
    <property type="entry name" value="Prp31_C"/>
</dbReference>
<dbReference type="GO" id="GO:0003723">
    <property type="term" value="F:RNA binding"/>
    <property type="evidence" value="ECO:0007669"/>
    <property type="project" value="UniProtKB-KW"/>
</dbReference>
<feature type="compositionally biased region" description="Basic residues" evidence="9">
    <location>
        <begin position="279"/>
        <end position="292"/>
    </location>
</feature>
<evidence type="ECO:0000256" key="9">
    <source>
        <dbReference type="SAM" id="MobiDB-lite"/>
    </source>
</evidence>
<evidence type="ECO:0000256" key="4">
    <source>
        <dbReference type="ARBA" id="ARBA00022728"/>
    </source>
</evidence>
<dbReference type="InterPro" id="IPR012976">
    <property type="entry name" value="NOSIC"/>
</dbReference>
<keyword evidence="3" id="KW-0507">mRNA processing</keyword>
<feature type="domain" description="Nop" evidence="10">
    <location>
        <begin position="142"/>
        <end position="262"/>
    </location>
</feature>
<evidence type="ECO:0000256" key="1">
    <source>
        <dbReference type="ARBA" id="ARBA00004123"/>
    </source>
</evidence>
<reference evidence="11" key="1">
    <citation type="submission" date="2021-01" db="EMBL/GenBank/DDBJ databases">
        <authorList>
            <person name="Corre E."/>
            <person name="Pelletier E."/>
            <person name="Niang G."/>
            <person name="Scheremetjew M."/>
            <person name="Finn R."/>
            <person name="Kale V."/>
            <person name="Holt S."/>
            <person name="Cochrane G."/>
            <person name="Meng A."/>
            <person name="Brown T."/>
            <person name="Cohen L."/>
        </authorList>
    </citation>
    <scope>NUCLEOTIDE SEQUENCE</scope>
    <source>
        <strain evidence="11">CCCM811</strain>
    </source>
</reference>
<evidence type="ECO:0000256" key="7">
    <source>
        <dbReference type="ARBA" id="ARBA00023242"/>
    </source>
</evidence>
<dbReference type="FunFam" id="1.10.287.4070:FF:000003">
    <property type="entry name" value="U4/U6 small nuclear ribonucleoprotein PRP31"/>
    <property type="match status" value="1"/>
</dbReference>
<evidence type="ECO:0000256" key="3">
    <source>
        <dbReference type="ARBA" id="ARBA00022664"/>
    </source>
</evidence>
<sequence>MDLIQTMNNQTDADKEEEYGVIVKSNELTGKIDQEMLSIHKYIRDLYATKFPELSELVPHPYEYAQVVKTIGNRTDVSNLDLSEFVSQNVQLTITVTATTTSGKPLPPEVLKQVLEGCDAIIELLNSKKKIYSYVESRMNLIAPNLTAIIGSDIAARILGVAGGLKELSEMPSCNMQVLGVKRNILGGFANSAANMHQGILAETDIMLTTPMDLKQRAIRLLAAKCALAARIDSYMTTSQSNSAEGVKLREQIVKKIEKWQEPPPPKAKKALPVPMDKPRKRRGGKRYRKQRERMKITELMKQKNRMVFGKAQITDEYTGQDFGMIGVSGTGQLRVNVEDNQKLKKRLARKTKAQLRRIVPGSTTRKVSGTQSSFAMTPVQGIELVNKNNRAERVREANAKYFSSNATFLMVGKDKK</sequence>
<comment type="subcellular location">
    <subcellularLocation>
        <location evidence="1">Nucleus</location>
    </subcellularLocation>
</comment>
<protein>
    <recommendedName>
        <fullName evidence="10">Nop domain-containing protein</fullName>
    </recommendedName>
</protein>
<comment type="similarity">
    <text evidence="2">Belongs to the PRP31 family.</text>
</comment>
<dbReference type="PANTHER" id="PTHR13904">
    <property type="entry name" value="PRE-MRNA SPLICING FACTOR PRP31"/>
    <property type="match status" value="1"/>
</dbReference>
<dbReference type="PANTHER" id="PTHR13904:SF0">
    <property type="entry name" value="U4_U6 SMALL NUCLEAR RIBONUCLEOPROTEIN PRP31"/>
    <property type="match status" value="1"/>
</dbReference>
<dbReference type="InterPro" id="IPR042239">
    <property type="entry name" value="Nop_C"/>
</dbReference>
<keyword evidence="4" id="KW-0747">Spliceosome</keyword>
<feature type="region of interest" description="Disordered" evidence="9">
    <location>
        <begin position="262"/>
        <end position="292"/>
    </location>
</feature>
<dbReference type="EMBL" id="HBIV01036355">
    <property type="protein sequence ID" value="CAE0674218.1"/>
    <property type="molecule type" value="Transcribed_RNA"/>
</dbReference>
<dbReference type="FunFam" id="1.10.246.90:FF:000002">
    <property type="entry name" value="U4/U6 small nuclear ribonucleoprotein Prp31"/>
    <property type="match status" value="1"/>
</dbReference>
<keyword evidence="6" id="KW-0508">mRNA splicing</keyword>
<accession>A0A6V3R3I3</accession>
<dbReference type="Pfam" id="PF09785">
    <property type="entry name" value="Prp31_C"/>
    <property type="match status" value="1"/>
</dbReference>
<keyword evidence="5" id="KW-0694">RNA-binding</keyword>
<dbReference type="GO" id="GO:0000244">
    <property type="term" value="P:spliceosomal tri-snRNP complex assembly"/>
    <property type="evidence" value="ECO:0007669"/>
    <property type="project" value="InterPro"/>
</dbReference>
<evidence type="ECO:0000256" key="6">
    <source>
        <dbReference type="ARBA" id="ARBA00023187"/>
    </source>
</evidence>
<dbReference type="InterPro" id="IPR027105">
    <property type="entry name" value="Prp31"/>
</dbReference>
<evidence type="ECO:0000259" key="10">
    <source>
        <dbReference type="PROSITE" id="PS51358"/>
    </source>
</evidence>
<evidence type="ECO:0000256" key="2">
    <source>
        <dbReference type="ARBA" id="ARBA00005572"/>
    </source>
</evidence>
<dbReference type="Pfam" id="PF01798">
    <property type="entry name" value="Nop"/>
    <property type="match status" value="1"/>
</dbReference>
<dbReference type="SUPFAM" id="SSF89124">
    <property type="entry name" value="Nop domain"/>
    <property type="match status" value="1"/>
</dbReference>
<dbReference type="InterPro" id="IPR036070">
    <property type="entry name" value="Nop_dom_sf"/>
</dbReference>
<dbReference type="AlphaFoldDB" id="A0A6V3R3I3"/>
<proteinExistence type="inferred from homology"/>
<dbReference type="GO" id="GO:0071011">
    <property type="term" value="C:precatalytic spliceosome"/>
    <property type="evidence" value="ECO:0007669"/>
    <property type="project" value="TreeGrafter"/>
</dbReference>
<dbReference type="PROSITE" id="PS51358">
    <property type="entry name" value="NOP"/>
    <property type="match status" value="1"/>
</dbReference>
<name>A0A6V3R3I3_9EUKA</name>
<dbReference type="SMART" id="SM00931">
    <property type="entry name" value="NOSIC"/>
    <property type="match status" value="1"/>
</dbReference>